<keyword evidence="2" id="KW-1185">Reference proteome</keyword>
<name>A0AAW1YRG1_RUBAR</name>
<proteinExistence type="predicted"/>
<protein>
    <submittedName>
        <fullName evidence="1">Uncharacterized protein</fullName>
    </submittedName>
</protein>
<evidence type="ECO:0000313" key="1">
    <source>
        <dbReference type="EMBL" id="KAK9951302.1"/>
    </source>
</evidence>
<dbReference type="AlphaFoldDB" id="A0AAW1YRG1"/>
<evidence type="ECO:0000313" key="2">
    <source>
        <dbReference type="Proteomes" id="UP001457282"/>
    </source>
</evidence>
<reference evidence="1 2" key="1">
    <citation type="journal article" date="2023" name="G3 (Bethesda)">
        <title>A chromosome-length genome assembly and annotation of blackberry (Rubus argutus, cv. 'Hillquist').</title>
        <authorList>
            <person name="Bruna T."/>
            <person name="Aryal R."/>
            <person name="Dudchenko O."/>
            <person name="Sargent D.J."/>
            <person name="Mead D."/>
            <person name="Buti M."/>
            <person name="Cavallini A."/>
            <person name="Hytonen T."/>
            <person name="Andres J."/>
            <person name="Pham M."/>
            <person name="Weisz D."/>
            <person name="Mascagni F."/>
            <person name="Usai G."/>
            <person name="Natali L."/>
            <person name="Bassil N."/>
            <person name="Fernandez G.E."/>
            <person name="Lomsadze A."/>
            <person name="Armour M."/>
            <person name="Olukolu B."/>
            <person name="Poorten T."/>
            <person name="Britton C."/>
            <person name="Davik J."/>
            <person name="Ashrafi H."/>
            <person name="Aiden E.L."/>
            <person name="Borodovsky M."/>
            <person name="Worthington M."/>
        </authorList>
    </citation>
    <scope>NUCLEOTIDE SEQUENCE [LARGE SCALE GENOMIC DNA]</scope>
    <source>
        <strain evidence="1">PI 553951</strain>
    </source>
</reference>
<dbReference type="Proteomes" id="UP001457282">
    <property type="component" value="Unassembled WGS sequence"/>
</dbReference>
<gene>
    <name evidence="1" type="ORF">M0R45_006756</name>
</gene>
<comment type="caution">
    <text evidence="1">The sequence shown here is derived from an EMBL/GenBank/DDBJ whole genome shotgun (WGS) entry which is preliminary data.</text>
</comment>
<organism evidence="1 2">
    <name type="scientific">Rubus argutus</name>
    <name type="common">Southern blackberry</name>
    <dbReference type="NCBI Taxonomy" id="59490"/>
    <lineage>
        <taxon>Eukaryota</taxon>
        <taxon>Viridiplantae</taxon>
        <taxon>Streptophyta</taxon>
        <taxon>Embryophyta</taxon>
        <taxon>Tracheophyta</taxon>
        <taxon>Spermatophyta</taxon>
        <taxon>Magnoliopsida</taxon>
        <taxon>eudicotyledons</taxon>
        <taxon>Gunneridae</taxon>
        <taxon>Pentapetalae</taxon>
        <taxon>rosids</taxon>
        <taxon>fabids</taxon>
        <taxon>Rosales</taxon>
        <taxon>Rosaceae</taxon>
        <taxon>Rosoideae</taxon>
        <taxon>Rosoideae incertae sedis</taxon>
        <taxon>Rubus</taxon>
    </lineage>
</organism>
<dbReference type="EMBL" id="JBEDUW010000001">
    <property type="protein sequence ID" value="KAK9951302.1"/>
    <property type="molecule type" value="Genomic_DNA"/>
</dbReference>
<accession>A0AAW1YRG1</accession>
<sequence>MDKEWKCGGMDDSYANGIWDKHGEKGPYTVFDTNSEFQNEDMQGLLADAFGMPDYVHNPDVPDAAASPSHESTPYATKFYQMVEEAETELYPGCGRSKLAFLVRLVPDQSHVWLD</sequence>